<evidence type="ECO:0000313" key="1">
    <source>
        <dbReference type="EMBL" id="MBB4702540.1"/>
    </source>
</evidence>
<dbReference type="RefSeq" id="WP_184882381.1">
    <property type="nucleotide sequence ID" value="NZ_BOOV01000033.1"/>
</dbReference>
<gene>
    <name evidence="1" type="ORF">BJ982_004084</name>
</gene>
<comment type="caution">
    <text evidence="1">The sequence shown here is derived from an EMBL/GenBank/DDBJ whole genome shotgun (WGS) entry which is preliminary data.</text>
</comment>
<dbReference type="Proteomes" id="UP000542210">
    <property type="component" value="Unassembled WGS sequence"/>
</dbReference>
<keyword evidence="2" id="KW-1185">Reference proteome</keyword>
<protein>
    <submittedName>
        <fullName evidence="1">Uncharacterized protein</fullName>
    </submittedName>
</protein>
<name>A0A7W7D956_9ACTN</name>
<accession>A0A7W7D956</accession>
<proteinExistence type="predicted"/>
<sequence>MSRPKDAALIDNGVCPVCGKRRFRSRRQAKRAARTIYPADRFRVYPCGDAYHFGHNAHRQSKEGIVPDPDALFDLPEGADPVPRPAKESPTVRRTKRQAALLAVGSHPLSAVLSRRLPLHPEAAPVGDDRQAEGRRCGNCAFRQALHSGARSYPKCLAGWQEGSRHPPPRATHSEASDVRAWWPACRDHEWEEDNAH</sequence>
<dbReference type="AlphaFoldDB" id="A0A7W7D956"/>
<organism evidence="1 2">
    <name type="scientific">Sphaerisporangium siamense</name>
    <dbReference type="NCBI Taxonomy" id="795645"/>
    <lineage>
        <taxon>Bacteria</taxon>
        <taxon>Bacillati</taxon>
        <taxon>Actinomycetota</taxon>
        <taxon>Actinomycetes</taxon>
        <taxon>Streptosporangiales</taxon>
        <taxon>Streptosporangiaceae</taxon>
        <taxon>Sphaerisporangium</taxon>
    </lineage>
</organism>
<evidence type="ECO:0000313" key="2">
    <source>
        <dbReference type="Proteomes" id="UP000542210"/>
    </source>
</evidence>
<reference evidence="1 2" key="1">
    <citation type="submission" date="2020-08" db="EMBL/GenBank/DDBJ databases">
        <title>Sequencing the genomes of 1000 actinobacteria strains.</title>
        <authorList>
            <person name="Klenk H.-P."/>
        </authorList>
    </citation>
    <scope>NUCLEOTIDE SEQUENCE [LARGE SCALE GENOMIC DNA]</scope>
    <source>
        <strain evidence="1 2">DSM 45784</strain>
    </source>
</reference>
<dbReference type="EMBL" id="JACHND010000001">
    <property type="protein sequence ID" value="MBB4702540.1"/>
    <property type="molecule type" value="Genomic_DNA"/>
</dbReference>